<accession>G9ZR28</accession>
<dbReference type="EMBL" id="AGEY01000166">
    <property type="protein sequence ID" value="EHL96821.1"/>
    <property type="molecule type" value="Genomic_DNA"/>
</dbReference>
<organism evidence="1 2">
    <name type="scientific">Lentilactobacillus parafarraginis F0439</name>
    <dbReference type="NCBI Taxonomy" id="797515"/>
    <lineage>
        <taxon>Bacteria</taxon>
        <taxon>Bacillati</taxon>
        <taxon>Bacillota</taxon>
        <taxon>Bacilli</taxon>
        <taxon>Lactobacillales</taxon>
        <taxon>Lactobacillaceae</taxon>
        <taxon>Lentilactobacillus</taxon>
    </lineage>
</organism>
<reference evidence="1 2" key="1">
    <citation type="submission" date="2011-09" db="EMBL/GenBank/DDBJ databases">
        <authorList>
            <person name="Weinstock G."/>
            <person name="Sodergren E."/>
            <person name="Clifton S."/>
            <person name="Fulton L."/>
            <person name="Fulton B."/>
            <person name="Courtney L."/>
            <person name="Fronick C."/>
            <person name="Harrison M."/>
            <person name="Strong C."/>
            <person name="Farmer C."/>
            <person name="Delahaunty K."/>
            <person name="Markovic C."/>
            <person name="Hall O."/>
            <person name="Minx P."/>
            <person name="Tomlinson C."/>
            <person name="Mitreva M."/>
            <person name="Hou S."/>
            <person name="Chen J."/>
            <person name="Wollam A."/>
            <person name="Pepin K.H."/>
            <person name="Johnson M."/>
            <person name="Bhonagiri V."/>
            <person name="Zhang X."/>
            <person name="Suruliraj S."/>
            <person name="Warren W."/>
            <person name="Chinwalla A."/>
            <person name="Mardis E.R."/>
            <person name="Wilson R.K."/>
        </authorList>
    </citation>
    <scope>NUCLEOTIDE SEQUENCE [LARGE SCALE GENOMIC DNA]</scope>
    <source>
        <strain evidence="1 2">F0439</strain>
    </source>
</reference>
<dbReference type="AlphaFoldDB" id="G9ZR28"/>
<proteinExistence type="predicted"/>
<evidence type="ECO:0000313" key="2">
    <source>
        <dbReference type="Proteomes" id="UP000004625"/>
    </source>
</evidence>
<keyword evidence="2" id="KW-1185">Reference proteome</keyword>
<name>G9ZR28_9LACO</name>
<comment type="caution">
    <text evidence="1">The sequence shown here is derived from an EMBL/GenBank/DDBJ whole genome shotgun (WGS) entry which is preliminary data.</text>
</comment>
<dbReference type="Proteomes" id="UP000004625">
    <property type="component" value="Unassembled WGS sequence"/>
</dbReference>
<dbReference type="HOGENOM" id="CLU_3044725_0_0_9"/>
<protein>
    <submittedName>
        <fullName evidence="1">Uncharacterized protein</fullName>
    </submittedName>
</protein>
<sequence length="54" mass="6189">MLSQLGNKKRRLAIKVPSHPPNMQLCLFLSLYTPTSISKLKDEKIYKIMNAIES</sequence>
<gene>
    <name evidence="1" type="ORF">HMPREF9103_02189</name>
</gene>
<evidence type="ECO:0000313" key="1">
    <source>
        <dbReference type="EMBL" id="EHL96821.1"/>
    </source>
</evidence>